<sequence>MDNSRVVWQEGMFLSPQHFQQQDRYLESYSRQLVKLATGQPVGFAELIIDQEQLSIGRFMLRRCSGIFPDGTPFHSDSAIVREVEQAEAGSLVYLALPVMRPGTIDTAQDESAKTAAYRHLSFDQEVSDSTDRENEAVTLTLSKHNLKLLLADEEPDTHIRLPVARIQERQNDGRLLLDSTFIPRCLDYRTSSFLKEQVQNLQARMRSRAASMSAQIGPHAEQKSVQIMQLEYLWLQALNRYAARLDSIMTGECLRPGELYRELVTIAADLATFTTTLAPEFPAYDFDEPYRSFAPVFTALQQNLRQARSEKVRSLPWDDSLFERRRLLRTLVEDRSLFNDARFVLAVTSSLGPSRCRELFPATAKLAGNSRIAERVRGALSAVPLLPMQVPPLELKARPDTVYFEVDTSHALWKELVNHHDAVALHIDEQMPADVKVTLYVVR</sequence>
<dbReference type="RefSeq" id="WP_249701811.1">
    <property type="nucleotide sequence ID" value="NZ_JAMFLX010000047.1"/>
</dbReference>
<comment type="caution">
    <text evidence="1">The sequence shown here is derived from an EMBL/GenBank/DDBJ whole genome shotgun (WGS) entry which is preliminary data.</text>
</comment>
<gene>
    <name evidence="1" type="primary">tssK</name>
    <name evidence="1" type="ORF">M3P05_19590</name>
</gene>
<dbReference type="InterPro" id="IPR010263">
    <property type="entry name" value="T6SS_TssK"/>
</dbReference>
<dbReference type="EMBL" id="JAMFLX010000047">
    <property type="protein sequence ID" value="MCL6272127.1"/>
    <property type="molecule type" value="Genomic_DNA"/>
</dbReference>
<organism evidence="1 2">
    <name type="scientific">Parendozoicomonas callyspongiae</name>
    <dbReference type="NCBI Taxonomy" id="2942213"/>
    <lineage>
        <taxon>Bacteria</taxon>
        <taxon>Pseudomonadati</taxon>
        <taxon>Pseudomonadota</taxon>
        <taxon>Gammaproteobacteria</taxon>
        <taxon>Oceanospirillales</taxon>
        <taxon>Endozoicomonadaceae</taxon>
        <taxon>Parendozoicomonas</taxon>
    </lineage>
</organism>
<dbReference type="Proteomes" id="UP001203338">
    <property type="component" value="Unassembled WGS sequence"/>
</dbReference>
<evidence type="ECO:0000313" key="1">
    <source>
        <dbReference type="EMBL" id="MCL6272127.1"/>
    </source>
</evidence>
<protein>
    <submittedName>
        <fullName evidence="1">Type VI secretion system baseplate subunit TssK</fullName>
    </submittedName>
</protein>
<proteinExistence type="predicted"/>
<evidence type="ECO:0000313" key="2">
    <source>
        <dbReference type="Proteomes" id="UP001203338"/>
    </source>
</evidence>
<keyword evidence="2" id="KW-1185">Reference proteome</keyword>
<dbReference type="NCBIfam" id="TIGR03353">
    <property type="entry name" value="VI_chp_4"/>
    <property type="match status" value="1"/>
</dbReference>
<name>A0ABT0PL63_9GAMM</name>
<reference evidence="1 2" key="1">
    <citation type="submission" date="2022-05" db="EMBL/GenBank/DDBJ databases">
        <authorList>
            <person name="Park J.-S."/>
        </authorList>
    </citation>
    <scope>NUCLEOTIDE SEQUENCE [LARGE SCALE GENOMIC DNA]</scope>
    <source>
        <strain evidence="1 2">2012CJ34-2</strain>
    </source>
</reference>
<accession>A0ABT0PL63</accession>
<dbReference type="PANTHER" id="PTHR35566">
    <property type="entry name" value="BLR3599 PROTEIN"/>
    <property type="match status" value="1"/>
</dbReference>
<dbReference type="PANTHER" id="PTHR35566:SF1">
    <property type="entry name" value="TYPE VI SECRETION SYSTEM BASEPLATE COMPONENT TSSK1"/>
    <property type="match status" value="1"/>
</dbReference>
<dbReference type="Pfam" id="PF05936">
    <property type="entry name" value="T6SS_VasE"/>
    <property type="match status" value="1"/>
</dbReference>